<organism evidence="7 8">
    <name type="scientific">Batillaria attramentaria</name>
    <dbReference type="NCBI Taxonomy" id="370345"/>
    <lineage>
        <taxon>Eukaryota</taxon>
        <taxon>Metazoa</taxon>
        <taxon>Spiralia</taxon>
        <taxon>Lophotrochozoa</taxon>
        <taxon>Mollusca</taxon>
        <taxon>Gastropoda</taxon>
        <taxon>Caenogastropoda</taxon>
        <taxon>Sorbeoconcha</taxon>
        <taxon>Cerithioidea</taxon>
        <taxon>Batillariidae</taxon>
        <taxon>Batillaria</taxon>
    </lineage>
</organism>
<evidence type="ECO:0000256" key="5">
    <source>
        <dbReference type="SAM" id="Phobius"/>
    </source>
</evidence>
<comment type="caution">
    <text evidence="7">The sequence shown here is derived from an EMBL/GenBank/DDBJ whole genome shotgun (WGS) entry which is preliminary data.</text>
</comment>
<dbReference type="Gene3D" id="1.20.1070.10">
    <property type="entry name" value="Rhodopsin 7-helix transmembrane proteins"/>
    <property type="match status" value="1"/>
</dbReference>
<dbReference type="SUPFAM" id="SSF81321">
    <property type="entry name" value="Family A G protein-coupled receptor-like"/>
    <property type="match status" value="1"/>
</dbReference>
<comment type="subcellular location">
    <subcellularLocation>
        <location evidence="1">Membrane</location>
    </subcellularLocation>
</comment>
<dbReference type="EMBL" id="JACVVK020000131">
    <property type="protein sequence ID" value="KAK7490019.1"/>
    <property type="molecule type" value="Genomic_DNA"/>
</dbReference>
<proteinExistence type="predicted"/>
<feature type="transmembrane region" description="Helical" evidence="5">
    <location>
        <begin position="115"/>
        <end position="140"/>
    </location>
</feature>
<feature type="transmembrane region" description="Helical" evidence="5">
    <location>
        <begin position="207"/>
        <end position="227"/>
    </location>
</feature>
<keyword evidence="2 5" id="KW-0812">Transmembrane</keyword>
<evidence type="ECO:0000256" key="2">
    <source>
        <dbReference type="ARBA" id="ARBA00022692"/>
    </source>
</evidence>
<dbReference type="GO" id="GO:0016020">
    <property type="term" value="C:membrane"/>
    <property type="evidence" value="ECO:0007669"/>
    <property type="project" value="UniProtKB-SubCell"/>
</dbReference>
<gene>
    <name evidence="7" type="ORF">BaRGS_00018719</name>
</gene>
<evidence type="ECO:0000313" key="7">
    <source>
        <dbReference type="EMBL" id="KAK7490019.1"/>
    </source>
</evidence>
<feature type="transmembrane region" description="Helical" evidence="5">
    <location>
        <begin position="39"/>
        <end position="62"/>
    </location>
</feature>
<evidence type="ECO:0000313" key="8">
    <source>
        <dbReference type="Proteomes" id="UP001519460"/>
    </source>
</evidence>
<dbReference type="AlphaFoldDB" id="A0ABD0KS34"/>
<dbReference type="InterPro" id="IPR017452">
    <property type="entry name" value="GPCR_Rhodpsn_7TM"/>
</dbReference>
<name>A0ABD0KS34_9CAEN</name>
<evidence type="ECO:0000256" key="4">
    <source>
        <dbReference type="ARBA" id="ARBA00023136"/>
    </source>
</evidence>
<evidence type="ECO:0000256" key="1">
    <source>
        <dbReference type="ARBA" id="ARBA00004370"/>
    </source>
</evidence>
<evidence type="ECO:0000256" key="3">
    <source>
        <dbReference type="ARBA" id="ARBA00022989"/>
    </source>
</evidence>
<dbReference type="PROSITE" id="PS50262">
    <property type="entry name" value="G_PROTEIN_RECEP_F1_2"/>
    <property type="match status" value="1"/>
</dbReference>
<protein>
    <recommendedName>
        <fullName evidence="6">G-protein coupled receptors family 1 profile domain-containing protein</fullName>
    </recommendedName>
</protein>
<keyword evidence="4 5" id="KW-0472">Membrane</keyword>
<dbReference type="PANTHER" id="PTHR46641:SF2">
    <property type="entry name" value="FMRFAMIDE RECEPTOR"/>
    <property type="match status" value="1"/>
</dbReference>
<keyword evidence="8" id="KW-1185">Reference proteome</keyword>
<sequence length="308" mass="34594">MELTKDCICLALYAVGLVGNTISSTMWRSLKKEVSIARSLMILSVSDLLCILLLSVSSILWLSDVQCASSLVEVAGDVFYIYSCNMTVNIAVQRYLAIAHPFSARRLCTEVRQRIAMVALAMWTVAEVAPFTFGHAVSYIECIGNRPLVSASLEFAEGIVHLHVVLNFVKVVLLILFNSLLLHAVCRMETISTAGMSRENRRVRVKSTAMVICVSTVTLISYCFIQVNNFLVLTNWRAELKYEEQPIGQDLMKIMFYFRDVSIAFNVSVNVFIYSFLSIHFRSALKEKCRRLFVCCKNTSGAHTPIEV</sequence>
<feature type="domain" description="G-protein coupled receptors family 1 profile" evidence="6">
    <location>
        <begin position="19"/>
        <end position="274"/>
    </location>
</feature>
<feature type="transmembrane region" description="Helical" evidence="5">
    <location>
        <begin position="160"/>
        <end position="186"/>
    </location>
</feature>
<accession>A0ABD0KS34</accession>
<dbReference type="PANTHER" id="PTHR46641">
    <property type="entry name" value="FMRFAMIDE RECEPTOR-RELATED"/>
    <property type="match status" value="1"/>
</dbReference>
<keyword evidence="3 5" id="KW-1133">Transmembrane helix</keyword>
<dbReference type="InterPro" id="IPR052954">
    <property type="entry name" value="GPCR-Ligand_Int"/>
</dbReference>
<feature type="transmembrane region" description="Helical" evidence="5">
    <location>
        <begin position="261"/>
        <end position="281"/>
    </location>
</feature>
<reference evidence="7 8" key="1">
    <citation type="journal article" date="2023" name="Sci. Data">
        <title>Genome assembly of the Korean intertidal mud-creeper Batillaria attramentaria.</title>
        <authorList>
            <person name="Patra A.K."/>
            <person name="Ho P.T."/>
            <person name="Jun S."/>
            <person name="Lee S.J."/>
            <person name="Kim Y."/>
            <person name="Won Y.J."/>
        </authorList>
    </citation>
    <scope>NUCLEOTIDE SEQUENCE [LARGE SCALE GENOMIC DNA]</scope>
    <source>
        <strain evidence="7">Wonlab-2016</strain>
    </source>
</reference>
<evidence type="ECO:0000259" key="6">
    <source>
        <dbReference type="PROSITE" id="PS50262"/>
    </source>
</evidence>
<dbReference type="Proteomes" id="UP001519460">
    <property type="component" value="Unassembled WGS sequence"/>
</dbReference>